<dbReference type="Pfam" id="PF06338">
    <property type="entry name" value="ComK"/>
    <property type="match status" value="1"/>
</dbReference>
<protein>
    <submittedName>
        <fullName evidence="1">Competence protein ComK</fullName>
    </submittedName>
</protein>
<name>A0A1H0UNI3_9BACI</name>
<dbReference type="InterPro" id="IPR010461">
    <property type="entry name" value="ComK"/>
</dbReference>
<evidence type="ECO:0000313" key="2">
    <source>
        <dbReference type="Proteomes" id="UP000199159"/>
    </source>
</evidence>
<reference evidence="2" key="1">
    <citation type="submission" date="2016-10" db="EMBL/GenBank/DDBJ databases">
        <authorList>
            <person name="Varghese N."/>
            <person name="Submissions S."/>
        </authorList>
    </citation>
    <scope>NUCLEOTIDE SEQUENCE [LARGE SCALE GENOMIC DNA]</scope>
    <source>
        <strain evidence="2">IBRC-M10078</strain>
    </source>
</reference>
<dbReference type="GO" id="GO:0030420">
    <property type="term" value="P:establishment of competence for transformation"/>
    <property type="evidence" value="ECO:0007669"/>
    <property type="project" value="InterPro"/>
</dbReference>
<organism evidence="1 2">
    <name type="scientific">Litchfieldia salsa</name>
    <dbReference type="NCBI Taxonomy" id="930152"/>
    <lineage>
        <taxon>Bacteria</taxon>
        <taxon>Bacillati</taxon>
        <taxon>Bacillota</taxon>
        <taxon>Bacilli</taxon>
        <taxon>Bacillales</taxon>
        <taxon>Bacillaceae</taxon>
        <taxon>Litchfieldia</taxon>
    </lineage>
</organism>
<dbReference type="RefSeq" id="WP_090854163.1">
    <property type="nucleotide sequence ID" value="NZ_FNJU01000005.1"/>
</dbReference>
<dbReference type="Proteomes" id="UP000199159">
    <property type="component" value="Unassembled WGS sequence"/>
</dbReference>
<accession>A0A1H0UNI3</accession>
<dbReference type="STRING" id="930152.SAMN05216565_10554"/>
<dbReference type="EMBL" id="FNJU01000005">
    <property type="protein sequence ID" value="SDP67701.1"/>
    <property type="molecule type" value="Genomic_DNA"/>
</dbReference>
<gene>
    <name evidence="1" type="ORF">SAMN05216565_10554</name>
</gene>
<keyword evidence="2" id="KW-1185">Reference proteome</keyword>
<proteinExistence type="predicted"/>
<evidence type="ECO:0000313" key="1">
    <source>
        <dbReference type="EMBL" id="SDP67701.1"/>
    </source>
</evidence>
<sequence length="200" mass="22940">MTKENDLDNLKKCINEYEVNPYTMAILPVPYGRKTYSIIIEMDDEFLVKMKPMEIVDRSCKYFGSSYKGRKEGTRELMGITHKPPIIVEPSHQIFLFPTISPSSVDCAWLSHSHIINHSGSGNGTTKVIFQNNKSIILDISKGSFENQFFHTAQLRTIIASRTESKRRGLNFFSSTPKKREEIVSEDMFNLNNYGLDFDN</sequence>
<dbReference type="OrthoDB" id="2417337at2"/>
<dbReference type="AlphaFoldDB" id="A0A1H0UNI3"/>